<dbReference type="AlphaFoldDB" id="A0A327QX05"/>
<dbReference type="Gene3D" id="2.40.170.20">
    <property type="entry name" value="TonB-dependent receptor, beta-barrel domain"/>
    <property type="match status" value="1"/>
</dbReference>
<dbReference type="InterPro" id="IPR023997">
    <property type="entry name" value="TonB-dep_OMP_SusC/RagA_CS"/>
</dbReference>
<dbReference type="NCBIfam" id="TIGR04056">
    <property type="entry name" value="OMP_RagA_SusC"/>
    <property type="match status" value="1"/>
</dbReference>
<dbReference type="InterPro" id="IPR039426">
    <property type="entry name" value="TonB-dep_rcpt-like"/>
</dbReference>
<protein>
    <submittedName>
        <fullName evidence="10">TonB-linked SusC/RagA family outer membrane protein</fullName>
    </submittedName>
</protein>
<feature type="chain" id="PRO_5016346531" evidence="8">
    <location>
        <begin position="38"/>
        <end position="1210"/>
    </location>
</feature>
<dbReference type="SUPFAM" id="SSF49464">
    <property type="entry name" value="Carboxypeptidase regulatory domain-like"/>
    <property type="match status" value="1"/>
</dbReference>
<gene>
    <name evidence="10" type="ORF">LX64_00901</name>
</gene>
<dbReference type="SUPFAM" id="SSF56935">
    <property type="entry name" value="Porins"/>
    <property type="match status" value="1"/>
</dbReference>
<dbReference type="Gene3D" id="2.170.130.10">
    <property type="entry name" value="TonB-dependent receptor, plug domain"/>
    <property type="match status" value="1"/>
</dbReference>
<keyword evidence="8" id="KW-0732">Signal</keyword>
<dbReference type="Proteomes" id="UP000249547">
    <property type="component" value="Unassembled WGS sequence"/>
</dbReference>
<evidence type="ECO:0000256" key="4">
    <source>
        <dbReference type="ARBA" id="ARBA00022692"/>
    </source>
</evidence>
<comment type="similarity">
    <text evidence="7">Belongs to the TonB-dependent receptor family.</text>
</comment>
<dbReference type="InterPro" id="IPR008969">
    <property type="entry name" value="CarboxyPept-like_regulatory"/>
</dbReference>
<evidence type="ECO:0000259" key="9">
    <source>
        <dbReference type="Pfam" id="PF07715"/>
    </source>
</evidence>
<keyword evidence="4 7" id="KW-0812">Transmembrane</keyword>
<evidence type="ECO:0000256" key="5">
    <source>
        <dbReference type="ARBA" id="ARBA00023136"/>
    </source>
</evidence>
<keyword evidence="3 7" id="KW-1134">Transmembrane beta strand</keyword>
<comment type="caution">
    <text evidence="10">The sequence shown here is derived from an EMBL/GenBank/DDBJ whole genome shotgun (WGS) entry which is preliminary data.</text>
</comment>
<proteinExistence type="inferred from homology"/>
<evidence type="ECO:0000256" key="1">
    <source>
        <dbReference type="ARBA" id="ARBA00004571"/>
    </source>
</evidence>
<dbReference type="InterPro" id="IPR036942">
    <property type="entry name" value="Beta-barrel_TonB_sf"/>
</dbReference>
<evidence type="ECO:0000313" key="11">
    <source>
        <dbReference type="Proteomes" id="UP000249547"/>
    </source>
</evidence>
<feature type="domain" description="TonB-dependent receptor plug" evidence="9">
    <location>
        <begin position="231"/>
        <end position="361"/>
    </location>
</feature>
<dbReference type="NCBIfam" id="TIGR04057">
    <property type="entry name" value="SusC_RagA_signa"/>
    <property type="match status" value="1"/>
</dbReference>
<evidence type="ECO:0000256" key="8">
    <source>
        <dbReference type="SAM" id="SignalP"/>
    </source>
</evidence>
<dbReference type="EMBL" id="QLLL01000002">
    <property type="protein sequence ID" value="RAJ08254.1"/>
    <property type="molecule type" value="Genomic_DNA"/>
</dbReference>
<dbReference type="OrthoDB" id="9768177at2"/>
<evidence type="ECO:0000256" key="7">
    <source>
        <dbReference type="PROSITE-ProRule" id="PRU01360"/>
    </source>
</evidence>
<comment type="subcellular location">
    <subcellularLocation>
        <location evidence="1 7">Cell outer membrane</location>
        <topology evidence="1 7">Multi-pass membrane protein</topology>
    </subcellularLocation>
</comment>
<evidence type="ECO:0000256" key="6">
    <source>
        <dbReference type="ARBA" id="ARBA00023237"/>
    </source>
</evidence>
<dbReference type="PROSITE" id="PS52016">
    <property type="entry name" value="TONB_DEPENDENT_REC_3"/>
    <property type="match status" value="1"/>
</dbReference>
<dbReference type="InterPro" id="IPR037066">
    <property type="entry name" value="Plug_dom_sf"/>
</dbReference>
<organism evidence="10 11">
    <name type="scientific">Chitinophaga skermanii</name>
    <dbReference type="NCBI Taxonomy" id="331697"/>
    <lineage>
        <taxon>Bacteria</taxon>
        <taxon>Pseudomonadati</taxon>
        <taxon>Bacteroidota</taxon>
        <taxon>Chitinophagia</taxon>
        <taxon>Chitinophagales</taxon>
        <taxon>Chitinophagaceae</taxon>
        <taxon>Chitinophaga</taxon>
    </lineage>
</organism>
<evidence type="ECO:0000256" key="3">
    <source>
        <dbReference type="ARBA" id="ARBA00022452"/>
    </source>
</evidence>
<reference evidence="10 11" key="1">
    <citation type="submission" date="2018-06" db="EMBL/GenBank/DDBJ databases">
        <title>Genomic Encyclopedia of Archaeal and Bacterial Type Strains, Phase II (KMG-II): from individual species to whole genera.</title>
        <authorList>
            <person name="Goeker M."/>
        </authorList>
    </citation>
    <scope>NUCLEOTIDE SEQUENCE [LARGE SCALE GENOMIC DNA]</scope>
    <source>
        <strain evidence="10 11">DSM 23857</strain>
    </source>
</reference>
<keyword evidence="5 7" id="KW-0472">Membrane</keyword>
<dbReference type="InterPro" id="IPR012910">
    <property type="entry name" value="Plug_dom"/>
</dbReference>
<feature type="signal peptide" evidence="8">
    <location>
        <begin position="1"/>
        <end position="37"/>
    </location>
</feature>
<evidence type="ECO:0000256" key="2">
    <source>
        <dbReference type="ARBA" id="ARBA00022448"/>
    </source>
</evidence>
<keyword evidence="2 7" id="KW-0813">Transport</keyword>
<accession>A0A327QX05</accession>
<sequence>MRTLLKSSFRWKDMAAYAVRLPMLCMFCILFQFSAQAQSGGQDYLKTKISYSANNVPLSKALKEIRVKSKIRFTYSSDLIERQQPVSISMKEVTIEALLQKLLANTKLKFSPDGMGGITIFADEKPGVNEDKRLGFVLQGRVTDANGHPIGGVSIKAHTSNEMTVTQADGLFSLTPINEELITLSMIGMKPLTITARQGKNELQVFKMDTIARDIQEVVVNGYQKIDPRLATGSVVKLSGADIIQPGVPTVDRMLQGKVPGLMVINSSGGANAKPTLRMRGTATLVGNASPLWVIDGMIRPEPVNLPSAVLNNVVNGSLSANYELMGNAISGVNPYDIESITFLKDAAATAIYGTRAANGVIVVSTKRGKAGPTQFSYNATVSFNRAPKYSDYNMMNSKERIRFSREMLEDGVAYGQDLSLFKENYSYEGLLRMLYAREITEAEFQQRVAKLETENTDWLGLFFRNSMSTNHSLSMGGGAGKTTFYASATYNLNNGAAKNDGNRSYGMNVNIHSQVTSKLQLDLTVMSNYRKSTGYYNGVDVLAYSLQTSRTYNADLKYPQQVRQAASGSSNYEQYKEPFLFNMKNELAHTENTTTLQSTTANLSLDYKLGKGWTFRNNSSIIYNIMRGFIAADEQSFAMTPKRGYNLSYQPTEKEFNESTLPRGGIADFNNSNNLTYSIRNSFDYTKSFFAERDHFNFTIGNEIRSTRSSLLLNTAPGYFPERGKIFSPSKKALENYSKNSIIDMLDNGVGYYANMAYNFKGRYILNGLIRTDGSNRFGQYSNSRFLPNYDISARWNAAAEQWFPTSGLLSDWQIRASFGTQGNVVDAVGPQLIASYKNDILNYYDEIPKLTIKSMPYPDLRWEKTYQWNIGTNVAFLDNKLRVNVDYYNKRTVDVIDQVDIPFEYGMGKMYRNGNTIVNAGLEMSVGIDVIKSKNTFFTLSLSSSKNLNKLSNRVTRNDYYALFGANANVPGRPISGFYSYSFKGLDHNTGIPTFNNMDHAFTSNPDDILVYSGQLLPKVTGTINPVLRYKAFSFSTVLYLSLGATKRLNDGYQRIANNIMSGVPPTYTNLPVEFLDRWRKPGDEAYTNIPTFYDRSNNNIEVPFTVVSDSRSLTKITVSPYTAYFQSDIRTINNDYLRCTNINMGYALPPRLVKKAGLKTLSVSGTVNNVFVIANKRLNGQDPETDNFGSFALPITRQYSFTVNTTF</sequence>
<dbReference type="Pfam" id="PF07715">
    <property type="entry name" value="Plug"/>
    <property type="match status" value="1"/>
</dbReference>
<keyword evidence="11" id="KW-1185">Reference proteome</keyword>
<name>A0A327QX05_9BACT</name>
<evidence type="ECO:0000313" key="10">
    <source>
        <dbReference type="EMBL" id="RAJ08254.1"/>
    </source>
</evidence>
<dbReference type="GO" id="GO:0009279">
    <property type="term" value="C:cell outer membrane"/>
    <property type="evidence" value="ECO:0007669"/>
    <property type="project" value="UniProtKB-SubCell"/>
</dbReference>
<dbReference type="Gene3D" id="3.55.50.30">
    <property type="match status" value="1"/>
</dbReference>
<keyword evidence="6 7" id="KW-0998">Cell outer membrane</keyword>
<dbReference type="Pfam" id="PF13715">
    <property type="entry name" value="CarbopepD_reg_2"/>
    <property type="match status" value="1"/>
</dbReference>
<dbReference type="InterPro" id="IPR023996">
    <property type="entry name" value="TonB-dep_OMP_SusC/RagA"/>
</dbReference>
<dbReference type="RefSeq" id="WP_111596420.1">
    <property type="nucleotide sequence ID" value="NZ_QLLL01000002.1"/>
</dbReference>